<keyword evidence="1" id="KW-0479">Metal-binding</keyword>
<dbReference type="Gene3D" id="3.20.20.100">
    <property type="entry name" value="NADP-dependent oxidoreductase domain"/>
    <property type="match status" value="1"/>
</dbReference>
<dbReference type="PROSITE" id="PS51379">
    <property type="entry name" value="4FE4S_FER_2"/>
    <property type="match status" value="1"/>
</dbReference>
<dbReference type="PANTHER" id="PTHR43312">
    <property type="entry name" value="D-THREO-ALDOSE 1-DEHYDROGENASE"/>
    <property type="match status" value="1"/>
</dbReference>
<dbReference type="PROSITE" id="PS00198">
    <property type="entry name" value="4FE4S_FER_1"/>
    <property type="match status" value="1"/>
</dbReference>
<name>A0A2G3DY83_9FIRM</name>
<dbReference type="InterPro" id="IPR017896">
    <property type="entry name" value="4Fe4S_Fe-S-bd"/>
</dbReference>
<gene>
    <name evidence="5" type="ORF">CSX01_01725</name>
</gene>
<dbReference type="SUPFAM" id="SSF46548">
    <property type="entry name" value="alpha-helical ferredoxin"/>
    <property type="match status" value="1"/>
</dbReference>
<evidence type="ECO:0000256" key="3">
    <source>
        <dbReference type="ARBA" id="ARBA00023014"/>
    </source>
</evidence>
<proteinExistence type="predicted"/>
<dbReference type="Pfam" id="PF00248">
    <property type="entry name" value="Aldo_ket_red"/>
    <property type="match status" value="1"/>
</dbReference>
<dbReference type="GO" id="GO:0046872">
    <property type="term" value="F:metal ion binding"/>
    <property type="evidence" value="ECO:0007669"/>
    <property type="project" value="UniProtKB-KW"/>
</dbReference>
<organism evidence="5 6">
    <name type="scientific">Pseudobutyrivibrio ruminis</name>
    <dbReference type="NCBI Taxonomy" id="46206"/>
    <lineage>
        <taxon>Bacteria</taxon>
        <taxon>Bacillati</taxon>
        <taxon>Bacillota</taxon>
        <taxon>Clostridia</taxon>
        <taxon>Lachnospirales</taxon>
        <taxon>Lachnospiraceae</taxon>
        <taxon>Pseudobutyrivibrio</taxon>
    </lineage>
</organism>
<evidence type="ECO:0000259" key="4">
    <source>
        <dbReference type="PROSITE" id="PS51379"/>
    </source>
</evidence>
<dbReference type="CDD" id="cd19096">
    <property type="entry name" value="AKR_Fe-S_oxidoreductase"/>
    <property type="match status" value="1"/>
</dbReference>
<dbReference type="AlphaFoldDB" id="A0A2G3DY83"/>
<dbReference type="InterPro" id="IPR020471">
    <property type="entry name" value="AKR"/>
</dbReference>
<sequence length="393" mass="44843">MLYRNNKYGQPISILGYGCMRFTTKGGSIDIDKAEKEIMAAYEAGVNYYDTAYVYPGSEATLGVILERNNIREKINIATKLPQYLVKNRESLDKYFDEELKRLKTDYIDYYLMHHMTAINQWDKLEQLGIRDWIKGKKESGQIRNIGFSYHGNTEDFIGILDSYDWDFCQIQYNYVDEHTQAGLKGLRHAAEKGIPVVIMEPLRGGKLVNLLPEKAKKEIAASPKGYTNAELGLRWLWNQPEVTCVLSGMNSPEMVAENCRIASDAAAGSFDEDDFALIERVKEAIRETETVGCTGCRYCMPCPKGVDIPALFRSYNMTSLEGKPHARFEYAQTVGLKSKPAFATQCIECGKCEQHCPQNIPIRRMLKEADRVVRPWPYKVGINIVRKFFLKK</sequence>
<dbReference type="Pfam" id="PF13187">
    <property type="entry name" value="Fer4_9"/>
    <property type="match status" value="1"/>
</dbReference>
<dbReference type="InterPro" id="IPR036812">
    <property type="entry name" value="NAD(P)_OxRdtase_dom_sf"/>
</dbReference>
<dbReference type="InterPro" id="IPR023210">
    <property type="entry name" value="NADP_OxRdtase_dom"/>
</dbReference>
<protein>
    <submittedName>
        <fullName evidence="5">Aldo/keto reductase</fullName>
    </submittedName>
</protein>
<dbReference type="Proteomes" id="UP000225889">
    <property type="component" value="Unassembled WGS sequence"/>
</dbReference>
<evidence type="ECO:0000256" key="2">
    <source>
        <dbReference type="ARBA" id="ARBA00023004"/>
    </source>
</evidence>
<evidence type="ECO:0000313" key="6">
    <source>
        <dbReference type="Proteomes" id="UP000225889"/>
    </source>
</evidence>
<evidence type="ECO:0000313" key="5">
    <source>
        <dbReference type="EMBL" id="PHU35976.1"/>
    </source>
</evidence>
<accession>A0A2G3DY83</accession>
<dbReference type="RefSeq" id="WP_099391196.1">
    <property type="nucleotide sequence ID" value="NZ_PDYF01000007.1"/>
</dbReference>
<feature type="domain" description="4Fe-4S ferredoxin-type" evidence="4">
    <location>
        <begin position="339"/>
        <end position="369"/>
    </location>
</feature>
<dbReference type="SUPFAM" id="SSF51430">
    <property type="entry name" value="NAD(P)-linked oxidoreductase"/>
    <property type="match status" value="1"/>
</dbReference>
<keyword evidence="3" id="KW-0411">Iron-sulfur</keyword>
<dbReference type="PROSITE" id="PS51257">
    <property type="entry name" value="PROKAR_LIPOPROTEIN"/>
    <property type="match status" value="1"/>
</dbReference>
<dbReference type="GO" id="GO:0016491">
    <property type="term" value="F:oxidoreductase activity"/>
    <property type="evidence" value="ECO:0007669"/>
    <property type="project" value="InterPro"/>
</dbReference>
<keyword evidence="2" id="KW-0408">Iron</keyword>
<evidence type="ECO:0000256" key="1">
    <source>
        <dbReference type="ARBA" id="ARBA00022723"/>
    </source>
</evidence>
<reference evidence="5 6" key="1">
    <citation type="submission" date="2017-10" db="EMBL/GenBank/DDBJ databases">
        <title>Resolving the taxonomy of Roseburia spp., Eubacterium rectale and Agathobacter spp. through phylogenomic analysis.</title>
        <authorList>
            <person name="Sheridan P.O."/>
            <person name="Walker A.W."/>
            <person name="Duncan S.H."/>
            <person name="Scott K.P."/>
            <person name="Toole P.W.O."/>
            <person name="Luis P."/>
            <person name="Flint H.J."/>
        </authorList>
    </citation>
    <scope>NUCLEOTIDE SEQUENCE [LARGE SCALE GENOMIC DNA]</scope>
    <source>
        <strain evidence="5 6">JK626</strain>
    </source>
</reference>
<dbReference type="GO" id="GO:0051536">
    <property type="term" value="F:iron-sulfur cluster binding"/>
    <property type="evidence" value="ECO:0007669"/>
    <property type="project" value="UniProtKB-KW"/>
</dbReference>
<dbReference type="InterPro" id="IPR017900">
    <property type="entry name" value="4Fe4S_Fe_S_CS"/>
</dbReference>
<dbReference type="PANTHER" id="PTHR43312:SF2">
    <property type="entry name" value="OXIDOREDUCTASE"/>
    <property type="match status" value="1"/>
</dbReference>
<reference evidence="5 6" key="2">
    <citation type="submission" date="2017-10" db="EMBL/GenBank/DDBJ databases">
        <authorList>
            <person name="Banno H."/>
            <person name="Chua N.-H."/>
        </authorList>
    </citation>
    <scope>NUCLEOTIDE SEQUENCE [LARGE SCALE GENOMIC DNA]</scope>
    <source>
        <strain evidence="5 6">JK626</strain>
    </source>
</reference>
<comment type="caution">
    <text evidence="5">The sequence shown here is derived from an EMBL/GenBank/DDBJ whole genome shotgun (WGS) entry which is preliminary data.</text>
</comment>
<dbReference type="InterPro" id="IPR053135">
    <property type="entry name" value="AKR2_Oxidoreductase"/>
</dbReference>
<dbReference type="EMBL" id="PDYF01000007">
    <property type="protein sequence ID" value="PHU35976.1"/>
    <property type="molecule type" value="Genomic_DNA"/>
</dbReference>
<dbReference type="PRINTS" id="PR00069">
    <property type="entry name" value="ALDKETRDTASE"/>
</dbReference>